<dbReference type="AlphaFoldDB" id="A0A5M9MCN3"/>
<dbReference type="GeneID" id="54332967"/>
<evidence type="ECO:0000313" key="2">
    <source>
        <dbReference type="EMBL" id="KAA8643496.1"/>
    </source>
</evidence>
<name>A0A5M9MCN3_9EURO</name>
<dbReference type="InterPro" id="IPR046347">
    <property type="entry name" value="bZIP_sf"/>
</dbReference>
<dbReference type="OrthoDB" id="545169at2759"/>
<dbReference type="Proteomes" id="UP000324241">
    <property type="component" value="Unassembled WGS sequence"/>
</dbReference>
<dbReference type="GO" id="GO:0003700">
    <property type="term" value="F:DNA-binding transcription factor activity"/>
    <property type="evidence" value="ECO:0007669"/>
    <property type="project" value="InterPro"/>
</dbReference>
<sequence>MHQTDRVKKRGRPRMPTEAEAKDRRTQVRHAQRAYRLKKEAMFRQMKDRVAELENAVGRISDSLFRFHEMAIQSDLHITHPDLFQQINNTLAHIQMESKELGIQSTNHQSPALRTNDSGPSFGYLIHRDQQIDTNKSISSVPRSLAIGTLSLHETIFSRRLHRYCLEYAWRLFIDARSNPQDVYRVFRLVPCIRYKDKMTPYFRCLVRGGAHESLDLPAVPFYCIGGAGTHYPRKKDDGTPIYPENMRLPRRILGLSSSTSGDAHDEREEKLKSLGLHGTWLDCHDVQGYLEERGLVLELSGARMDVHGPDGQSRLTLHVEEFFRLLLKKMMILGRAPGFRLDDVECAFQETARMSGPA</sequence>
<dbReference type="RefSeq" id="XP_033422858.1">
    <property type="nucleotide sequence ID" value="XM_033574840.1"/>
</dbReference>
<comment type="caution">
    <text evidence="2">The sequence shown here is derived from an EMBL/GenBank/DDBJ whole genome shotgun (WGS) entry which is preliminary data.</text>
</comment>
<dbReference type="PANTHER" id="PTHR40618">
    <property type="entry name" value="B-ZIP TRANSCRIPTION FACTOR (EUROFUNG)-RELATED"/>
    <property type="match status" value="1"/>
</dbReference>
<reference evidence="2 3" key="1">
    <citation type="submission" date="2019-08" db="EMBL/GenBank/DDBJ databases">
        <title>The genome sequence of a newly discovered highly antifungal drug resistant Aspergillus species, Aspergillus tanneri NIH 1004.</title>
        <authorList>
            <person name="Mounaud S."/>
            <person name="Singh I."/>
            <person name="Joardar V."/>
            <person name="Pakala S."/>
            <person name="Pakala S."/>
            <person name="Venepally P."/>
            <person name="Chung J.K."/>
            <person name="Losada L."/>
            <person name="Nierman W.C."/>
        </authorList>
    </citation>
    <scope>NUCLEOTIDE SEQUENCE [LARGE SCALE GENOMIC DNA]</scope>
    <source>
        <strain evidence="2 3">NIH1004</strain>
    </source>
</reference>
<feature type="compositionally biased region" description="Basic and acidic residues" evidence="1">
    <location>
        <begin position="15"/>
        <end position="26"/>
    </location>
</feature>
<evidence type="ECO:0008006" key="4">
    <source>
        <dbReference type="Google" id="ProtNLM"/>
    </source>
</evidence>
<protein>
    <recommendedName>
        <fullName evidence="4">BZIP domain-containing protein</fullName>
    </recommendedName>
</protein>
<evidence type="ECO:0000256" key="1">
    <source>
        <dbReference type="SAM" id="MobiDB-lite"/>
    </source>
</evidence>
<dbReference type="SUPFAM" id="SSF57959">
    <property type="entry name" value="Leucine zipper domain"/>
    <property type="match status" value="1"/>
</dbReference>
<evidence type="ECO:0000313" key="3">
    <source>
        <dbReference type="Proteomes" id="UP000324241"/>
    </source>
</evidence>
<organism evidence="2 3">
    <name type="scientific">Aspergillus tanneri</name>
    <dbReference type="NCBI Taxonomy" id="1220188"/>
    <lineage>
        <taxon>Eukaryota</taxon>
        <taxon>Fungi</taxon>
        <taxon>Dikarya</taxon>
        <taxon>Ascomycota</taxon>
        <taxon>Pezizomycotina</taxon>
        <taxon>Eurotiomycetes</taxon>
        <taxon>Eurotiomycetidae</taxon>
        <taxon>Eurotiales</taxon>
        <taxon>Aspergillaceae</taxon>
        <taxon>Aspergillus</taxon>
        <taxon>Aspergillus subgen. Circumdati</taxon>
    </lineage>
</organism>
<dbReference type="PANTHER" id="PTHR40618:SF1">
    <property type="entry name" value="B-ZIP TRANSCRIPTION FACTOR (EUROFUNG)"/>
    <property type="match status" value="1"/>
</dbReference>
<gene>
    <name evidence="2" type="ORF">ATNIH1004_010265</name>
</gene>
<dbReference type="Gene3D" id="1.20.5.170">
    <property type="match status" value="1"/>
</dbReference>
<feature type="region of interest" description="Disordered" evidence="1">
    <location>
        <begin position="1"/>
        <end position="27"/>
    </location>
</feature>
<proteinExistence type="predicted"/>
<dbReference type="CDD" id="cd14688">
    <property type="entry name" value="bZIP_YAP"/>
    <property type="match status" value="1"/>
</dbReference>
<accession>A0A5M9MCN3</accession>
<dbReference type="EMBL" id="QUQM01000005">
    <property type="protein sequence ID" value="KAA8643496.1"/>
    <property type="molecule type" value="Genomic_DNA"/>
</dbReference>
<dbReference type="VEuPathDB" id="FungiDB:EYZ11_009518"/>